<sequence length="369" mass="41008">MACVLCDANGEAPNTLHENYSGHCTAPGALSYCHPDPCYQSTDVPTSVMITSCSSSTISTDSAKSMTCLEVNTRHSYPGFSDDYLLGSEAACSAPSTDSSLSPPQSFGSNSDNTVLEVKPPFTQPVSTYDYLIAPGTTGISTFKMEDDSAVVYQLPPATFIPEQTHTRAPPSRPQTLDIVYKIEPPDYVYDQTDPVTLKSSGLTLTTQENLFYPPSHPKQTRPRVVSAAVPSTSKPATKQNRVLEKAFACTMFDCTKRFARIDELKRHQRIHSDVKQFVCESCNKGFTRSDHLMTHRRTHTGERPYPCFHCERRFARSDERNRHSKVHFREKSKCGRKPKVVPAQQAVNPIVAESVKIPWTTAFQELSL</sequence>
<dbReference type="FunFam" id="3.30.160.60:FF:000515">
    <property type="entry name" value="early growth response protein 4"/>
    <property type="match status" value="1"/>
</dbReference>
<evidence type="ECO:0000313" key="9">
    <source>
        <dbReference type="WBParaSite" id="ECPE_0000283101-mRNA-1"/>
    </source>
</evidence>
<dbReference type="GO" id="GO:0000981">
    <property type="term" value="F:DNA-binding transcription factor activity, RNA polymerase II-specific"/>
    <property type="evidence" value="ECO:0007669"/>
    <property type="project" value="TreeGrafter"/>
</dbReference>
<dbReference type="Pfam" id="PF00096">
    <property type="entry name" value="zf-C2H2"/>
    <property type="match status" value="2"/>
</dbReference>
<dbReference type="PANTHER" id="PTHR23235">
    <property type="entry name" value="KRUEPPEL-LIKE TRANSCRIPTION FACTOR"/>
    <property type="match status" value="1"/>
</dbReference>
<keyword evidence="1" id="KW-0479">Metal-binding</keyword>
<dbReference type="AlphaFoldDB" id="A0A183A793"/>
<reference evidence="7 8" key="2">
    <citation type="submission" date="2018-11" db="EMBL/GenBank/DDBJ databases">
        <authorList>
            <consortium name="Pathogen Informatics"/>
        </authorList>
    </citation>
    <scope>NUCLEOTIDE SEQUENCE [LARGE SCALE GENOMIC DNA]</scope>
    <source>
        <strain evidence="7 8">Egypt</strain>
    </source>
</reference>
<dbReference type="GO" id="GO:0000978">
    <property type="term" value="F:RNA polymerase II cis-regulatory region sequence-specific DNA binding"/>
    <property type="evidence" value="ECO:0007669"/>
    <property type="project" value="TreeGrafter"/>
</dbReference>
<evidence type="ECO:0000256" key="2">
    <source>
        <dbReference type="ARBA" id="ARBA00022771"/>
    </source>
</evidence>
<dbReference type="SUPFAM" id="SSF57667">
    <property type="entry name" value="beta-beta-alpha zinc fingers"/>
    <property type="match status" value="2"/>
</dbReference>
<keyword evidence="8" id="KW-1185">Reference proteome</keyword>
<dbReference type="InterPro" id="IPR036236">
    <property type="entry name" value="Znf_C2H2_sf"/>
</dbReference>
<dbReference type="Proteomes" id="UP000272942">
    <property type="component" value="Unassembled WGS sequence"/>
</dbReference>
<evidence type="ECO:0000256" key="3">
    <source>
        <dbReference type="ARBA" id="ARBA00022833"/>
    </source>
</evidence>
<evidence type="ECO:0000256" key="1">
    <source>
        <dbReference type="ARBA" id="ARBA00022723"/>
    </source>
</evidence>
<evidence type="ECO:0000313" key="8">
    <source>
        <dbReference type="Proteomes" id="UP000272942"/>
    </source>
</evidence>
<feature type="domain" description="C2H2-type" evidence="6">
    <location>
        <begin position="278"/>
        <end position="305"/>
    </location>
</feature>
<dbReference type="EMBL" id="UZAN01039885">
    <property type="protein sequence ID" value="VDP67550.1"/>
    <property type="molecule type" value="Genomic_DNA"/>
</dbReference>
<dbReference type="OrthoDB" id="3437960at2759"/>
<feature type="compositionally biased region" description="Polar residues" evidence="5">
    <location>
        <begin position="95"/>
        <end position="114"/>
    </location>
</feature>
<name>A0A183A793_9TREM</name>
<dbReference type="WBParaSite" id="ECPE_0000283101-mRNA-1">
    <property type="protein sequence ID" value="ECPE_0000283101-mRNA-1"/>
    <property type="gene ID" value="ECPE_0000283101"/>
</dbReference>
<dbReference type="PROSITE" id="PS50157">
    <property type="entry name" value="ZINC_FINGER_C2H2_2"/>
    <property type="match status" value="3"/>
</dbReference>
<proteinExistence type="predicted"/>
<protein>
    <submittedName>
        <fullName evidence="9">Early growth response protein 1</fullName>
    </submittedName>
</protein>
<keyword evidence="3" id="KW-0862">Zinc</keyword>
<evidence type="ECO:0000259" key="6">
    <source>
        <dbReference type="PROSITE" id="PS50157"/>
    </source>
</evidence>
<keyword evidence="2 4" id="KW-0863">Zinc-finger</keyword>
<feature type="region of interest" description="Disordered" evidence="5">
    <location>
        <begin position="212"/>
        <end position="233"/>
    </location>
</feature>
<feature type="domain" description="C2H2-type" evidence="6">
    <location>
        <begin position="248"/>
        <end position="277"/>
    </location>
</feature>
<feature type="domain" description="C2H2-type" evidence="6">
    <location>
        <begin position="306"/>
        <end position="333"/>
    </location>
</feature>
<dbReference type="InterPro" id="IPR013087">
    <property type="entry name" value="Znf_C2H2_type"/>
</dbReference>
<organism evidence="9">
    <name type="scientific">Echinostoma caproni</name>
    <dbReference type="NCBI Taxonomy" id="27848"/>
    <lineage>
        <taxon>Eukaryota</taxon>
        <taxon>Metazoa</taxon>
        <taxon>Spiralia</taxon>
        <taxon>Lophotrochozoa</taxon>
        <taxon>Platyhelminthes</taxon>
        <taxon>Trematoda</taxon>
        <taxon>Digenea</taxon>
        <taxon>Plagiorchiida</taxon>
        <taxon>Echinostomata</taxon>
        <taxon>Echinostomatoidea</taxon>
        <taxon>Echinostomatidae</taxon>
        <taxon>Echinostoma</taxon>
    </lineage>
</organism>
<reference evidence="9" key="1">
    <citation type="submission" date="2016-06" db="UniProtKB">
        <authorList>
            <consortium name="WormBaseParasite"/>
        </authorList>
    </citation>
    <scope>IDENTIFICATION</scope>
</reference>
<dbReference type="SMART" id="SM00355">
    <property type="entry name" value="ZnF_C2H2"/>
    <property type="match status" value="3"/>
</dbReference>
<feature type="region of interest" description="Disordered" evidence="5">
    <location>
        <begin position="95"/>
        <end position="116"/>
    </location>
</feature>
<dbReference type="GO" id="GO:0008270">
    <property type="term" value="F:zinc ion binding"/>
    <property type="evidence" value="ECO:0007669"/>
    <property type="project" value="UniProtKB-KW"/>
</dbReference>
<evidence type="ECO:0000256" key="4">
    <source>
        <dbReference type="PROSITE-ProRule" id="PRU00042"/>
    </source>
</evidence>
<gene>
    <name evidence="7" type="ORF">ECPE_LOCUS2828</name>
</gene>
<dbReference type="PANTHER" id="PTHR23235:SF60">
    <property type="entry name" value="STRIPE, ISOFORM D"/>
    <property type="match status" value="1"/>
</dbReference>
<evidence type="ECO:0000256" key="5">
    <source>
        <dbReference type="SAM" id="MobiDB-lite"/>
    </source>
</evidence>
<evidence type="ECO:0000313" key="7">
    <source>
        <dbReference type="EMBL" id="VDP67550.1"/>
    </source>
</evidence>
<dbReference type="Gene3D" id="3.30.160.60">
    <property type="entry name" value="Classic Zinc Finger"/>
    <property type="match status" value="3"/>
</dbReference>
<accession>A0A183A793</accession>
<dbReference type="PROSITE" id="PS00028">
    <property type="entry name" value="ZINC_FINGER_C2H2_1"/>
    <property type="match status" value="3"/>
</dbReference>